<gene>
    <name evidence="1" type="ORF">AVEN_191177_1</name>
</gene>
<evidence type="ECO:0000313" key="2">
    <source>
        <dbReference type="Proteomes" id="UP000499080"/>
    </source>
</evidence>
<dbReference type="Proteomes" id="UP000499080">
    <property type="component" value="Unassembled WGS sequence"/>
</dbReference>
<dbReference type="EMBL" id="BGPR01000038">
    <property type="protein sequence ID" value="GBL84739.1"/>
    <property type="molecule type" value="Genomic_DNA"/>
</dbReference>
<dbReference type="AlphaFoldDB" id="A0A4Y2AZW0"/>
<proteinExistence type="predicted"/>
<name>A0A4Y2AZW0_ARAVE</name>
<organism evidence="1 2">
    <name type="scientific">Araneus ventricosus</name>
    <name type="common">Orbweaver spider</name>
    <name type="synonym">Epeira ventricosa</name>
    <dbReference type="NCBI Taxonomy" id="182803"/>
    <lineage>
        <taxon>Eukaryota</taxon>
        <taxon>Metazoa</taxon>
        <taxon>Ecdysozoa</taxon>
        <taxon>Arthropoda</taxon>
        <taxon>Chelicerata</taxon>
        <taxon>Arachnida</taxon>
        <taxon>Araneae</taxon>
        <taxon>Araneomorphae</taxon>
        <taxon>Entelegynae</taxon>
        <taxon>Araneoidea</taxon>
        <taxon>Araneidae</taxon>
        <taxon>Araneus</taxon>
    </lineage>
</organism>
<reference evidence="1 2" key="1">
    <citation type="journal article" date="2019" name="Sci. Rep.">
        <title>Orb-weaving spider Araneus ventricosus genome elucidates the spidroin gene catalogue.</title>
        <authorList>
            <person name="Kono N."/>
            <person name="Nakamura H."/>
            <person name="Ohtoshi R."/>
            <person name="Moran D.A.P."/>
            <person name="Shinohara A."/>
            <person name="Yoshida Y."/>
            <person name="Fujiwara M."/>
            <person name="Mori M."/>
            <person name="Tomita M."/>
            <person name="Arakawa K."/>
        </authorList>
    </citation>
    <scope>NUCLEOTIDE SEQUENCE [LARGE SCALE GENOMIC DNA]</scope>
</reference>
<comment type="caution">
    <text evidence="1">The sequence shown here is derived from an EMBL/GenBank/DDBJ whole genome shotgun (WGS) entry which is preliminary data.</text>
</comment>
<evidence type="ECO:0000313" key="1">
    <source>
        <dbReference type="EMBL" id="GBL84739.1"/>
    </source>
</evidence>
<keyword evidence="2" id="KW-1185">Reference proteome</keyword>
<accession>A0A4Y2AZW0</accession>
<sequence>MSKTPGVVFILLATKSVTEFTEVAYNNDFVCSQKKKFEGFRCSERGGQAIGPPRRINLEIYVSFRKRWIAEVKCVGNPSDINHISLYVMSGTASNK</sequence>
<protein>
    <submittedName>
        <fullName evidence="1">Uncharacterized protein</fullName>
    </submittedName>
</protein>